<evidence type="ECO:0000256" key="6">
    <source>
        <dbReference type="PROSITE-ProRule" id="PRU00169"/>
    </source>
</evidence>
<organism evidence="10 11">
    <name type="scientific">Ktedonobacter robiniae</name>
    <dbReference type="NCBI Taxonomy" id="2778365"/>
    <lineage>
        <taxon>Bacteria</taxon>
        <taxon>Bacillati</taxon>
        <taxon>Chloroflexota</taxon>
        <taxon>Ktedonobacteria</taxon>
        <taxon>Ktedonobacterales</taxon>
        <taxon>Ktedonobacteraceae</taxon>
        <taxon>Ktedonobacter</taxon>
    </lineage>
</organism>
<evidence type="ECO:0000313" key="10">
    <source>
        <dbReference type="EMBL" id="GHO54986.1"/>
    </source>
</evidence>
<keyword evidence="5" id="KW-0902">Two-component regulatory system</keyword>
<dbReference type="PANTHER" id="PTHR43547:SF2">
    <property type="entry name" value="HYBRID SIGNAL TRANSDUCTION HISTIDINE KINASE C"/>
    <property type="match status" value="1"/>
</dbReference>
<reference evidence="10 11" key="1">
    <citation type="journal article" date="2021" name="Int. J. Syst. Evol. Microbiol.">
        <title>Reticulibacter mediterranei gen. nov., sp. nov., within the new family Reticulibacteraceae fam. nov., and Ktedonospora formicarum gen. nov., sp. nov., Ktedonobacter robiniae sp. nov., Dictyobacter formicarum sp. nov. and Dictyobacter arantiisoli sp. nov., belonging to the class Ktedonobacteria.</title>
        <authorList>
            <person name="Yabe S."/>
            <person name="Zheng Y."/>
            <person name="Wang C.M."/>
            <person name="Sakai Y."/>
            <person name="Abe K."/>
            <person name="Yokota A."/>
            <person name="Donadio S."/>
            <person name="Cavaletti L."/>
            <person name="Monciardini P."/>
        </authorList>
    </citation>
    <scope>NUCLEOTIDE SEQUENCE [LARGE SCALE GENOMIC DNA]</scope>
    <source>
        <strain evidence="10 11">SOSP1-30</strain>
    </source>
</reference>
<keyword evidence="7" id="KW-0175">Coiled coil</keyword>
<dbReference type="SUPFAM" id="SSF52172">
    <property type="entry name" value="CheY-like"/>
    <property type="match status" value="1"/>
</dbReference>
<dbReference type="SMART" id="SM00387">
    <property type="entry name" value="HATPase_c"/>
    <property type="match status" value="1"/>
</dbReference>
<name>A0ABQ3UQG0_9CHLR</name>
<evidence type="ECO:0000256" key="1">
    <source>
        <dbReference type="ARBA" id="ARBA00000085"/>
    </source>
</evidence>
<dbReference type="PROSITE" id="PS50110">
    <property type="entry name" value="RESPONSE_REGULATORY"/>
    <property type="match status" value="1"/>
</dbReference>
<dbReference type="InterPro" id="IPR001789">
    <property type="entry name" value="Sig_transdc_resp-reg_receiver"/>
</dbReference>
<dbReference type="CDD" id="cd00075">
    <property type="entry name" value="HATPase"/>
    <property type="match status" value="1"/>
</dbReference>
<feature type="domain" description="Response regulatory" evidence="9">
    <location>
        <begin position="5"/>
        <end position="121"/>
    </location>
</feature>
<feature type="domain" description="Histidine kinase" evidence="8">
    <location>
        <begin position="168"/>
        <end position="385"/>
    </location>
</feature>
<comment type="caution">
    <text evidence="10">The sequence shown here is derived from an EMBL/GenBank/DDBJ whole genome shotgun (WGS) entry which is preliminary data.</text>
</comment>
<evidence type="ECO:0000256" key="7">
    <source>
        <dbReference type="SAM" id="Coils"/>
    </source>
</evidence>
<feature type="modified residue" description="4-aspartylphosphate" evidence="6">
    <location>
        <position position="56"/>
    </location>
</feature>
<evidence type="ECO:0000256" key="5">
    <source>
        <dbReference type="ARBA" id="ARBA00023012"/>
    </source>
</evidence>
<dbReference type="InterPro" id="IPR011006">
    <property type="entry name" value="CheY-like_superfamily"/>
</dbReference>
<dbReference type="Pfam" id="PF00512">
    <property type="entry name" value="HisKA"/>
    <property type="match status" value="1"/>
</dbReference>
<dbReference type="Gene3D" id="3.30.565.10">
    <property type="entry name" value="Histidine kinase-like ATPase, C-terminal domain"/>
    <property type="match status" value="1"/>
</dbReference>
<dbReference type="Pfam" id="PF02518">
    <property type="entry name" value="HATPase_c"/>
    <property type="match status" value="1"/>
</dbReference>
<evidence type="ECO:0000313" key="11">
    <source>
        <dbReference type="Proteomes" id="UP000654345"/>
    </source>
</evidence>
<dbReference type="SUPFAM" id="SSF55874">
    <property type="entry name" value="ATPase domain of HSP90 chaperone/DNA topoisomerase II/histidine kinase"/>
    <property type="match status" value="1"/>
</dbReference>
<dbReference type="InterPro" id="IPR036890">
    <property type="entry name" value="HATPase_C_sf"/>
</dbReference>
<gene>
    <name evidence="10" type="ORF">KSB_34610</name>
</gene>
<dbReference type="SMART" id="SM00448">
    <property type="entry name" value="REC"/>
    <property type="match status" value="1"/>
</dbReference>
<accession>A0ABQ3UQG0</accession>
<feature type="coiled-coil region" evidence="7">
    <location>
        <begin position="130"/>
        <end position="161"/>
    </location>
</feature>
<dbReference type="SMART" id="SM00388">
    <property type="entry name" value="HisKA"/>
    <property type="match status" value="1"/>
</dbReference>
<keyword evidence="4" id="KW-0808">Transferase</keyword>
<dbReference type="Proteomes" id="UP000654345">
    <property type="component" value="Unassembled WGS sequence"/>
</dbReference>
<keyword evidence="4" id="KW-0418">Kinase</keyword>
<dbReference type="InterPro" id="IPR003594">
    <property type="entry name" value="HATPase_dom"/>
</dbReference>
<dbReference type="InterPro" id="IPR005467">
    <property type="entry name" value="His_kinase_dom"/>
</dbReference>
<dbReference type="PRINTS" id="PR00344">
    <property type="entry name" value="BCTRLSENSOR"/>
</dbReference>
<protein>
    <recommendedName>
        <fullName evidence="2">histidine kinase</fullName>
        <ecNumber evidence="2">2.7.13.3</ecNumber>
    </recommendedName>
</protein>
<dbReference type="Pfam" id="PF00072">
    <property type="entry name" value="Response_reg"/>
    <property type="match status" value="1"/>
</dbReference>
<evidence type="ECO:0000256" key="2">
    <source>
        <dbReference type="ARBA" id="ARBA00012438"/>
    </source>
</evidence>
<dbReference type="InterPro" id="IPR003661">
    <property type="entry name" value="HisK_dim/P_dom"/>
</dbReference>
<comment type="catalytic activity">
    <reaction evidence="1">
        <text>ATP + protein L-histidine = ADP + protein N-phospho-L-histidine.</text>
        <dbReference type="EC" id="2.7.13.3"/>
    </reaction>
</comment>
<dbReference type="RefSeq" id="WP_201371637.1">
    <property type="nucleotide sequence ID" value="NZ_BNJG01000001.1"/>
</dbReference>
<evidence type="ECO:0000259" key="8">
    <source>
        <dbReference type="PROSITE" id="PS50109"/>
    </source>
</evidence>
<dbReference type="PROSITE" id="PS50109">
    <property type="entry name" value="HIS_KIN"/>
    <property type="match status" value="1"/>
</dbReference>
<keyword evidence="11" id="KW-1185">Reference proteome</keyword>
<keyword evidence="3 6" id="KW-0597">Phosphoprotein</keyword>
<dbReference type="InterPro" id="IPR004358">
    <property type="entry name" value="Sig_transdc_His_kin-like_C"/>
</dbReference>
<evidence type="ECO:0000256" key="3">
    <source>
        <dbReference type="ARBA" id="ARBA00022553"/>
    </source>
</evidence>
<evidence type="ECO:0000256" key="4">
    <source>
        <dbReference type="ARBA" id="ARBA00022777"/>
    </source>
</evidence>
<dbReference type="Gene3D" id="1.10.287.130">
    <property type="match status" value="1"/>
</dbReference>
<dbReference type="EMBL" id="BNJG01000001">
    <property type="protein sequence ID" value="GHO54986.1"/>
    <property type="molecule type" value="Genomic_DNA"/>
</dbReference>
<dbReference type="Gene3D" id="3.40.50.2300">
    <property type="match status" value="1"/>
</dbReference>
<dbReference type="EC" id="2.7.13.3" evidence="2"/>
<evidence type="ECO:0000259" key="9">
    <source>
        <dbReference type="PROSITE" id="PS50110"/>
    </source>
</evidence>
<dbReference type="PANTHER" id="PTHR43547">
    <property type="entry name" value="TWO-COMPONENT HISTIDINE KINASE"/>
    <property type="match status" value="1"/>
</dbReference>
<sequence>MKQSCILLVDDDTALLQALPQAIYLRMKDVTVDTCDSALDAIERICSCEYDAIVSDIKMPGMDGLALLGKVQQVSPNTPVLLITGHGDHNLAIQALRGGAYDFIQKPIDRDYFVAALARAIQIHQLRYQVEEQQRALELHARSLEQAVEERTRELTAANSAKDEFLSMASHELKTPLSSLKGMTQLLRRKLERTGSTDVPNLISMENSIRRMEVLVNDLLNISFIEMGVFELHTMPCNLNVLCQRLVDEYVIGTNPQPIVELHLPSEQIEANVDVERLGQVVINLLSNARKYSSASIYMALSYDETECAITVRDTGIGISPELLPHIFDRFYRVPGVEVQRGSSIGLGLGLYISNQIVESHGGRITVESIPDSGSVFSVHLPYLSVQPTEASAAADDASLSSQPHP</sequence>
<dbReference type="CDD" id="cd00082">
    <property type="entry name" value="HisKA"/>
    <property type="match status" value="1"/>
</dbReference>
<proteinExistence type="predicted"/>